<gene>
    <name evidence="2" type="ORF">Malapachy_1158</name>
</gene>
<name>A0A0M8MW56_9BASI</name>
<protein>
    <submittedName>
        <fullName evidence="2">Protein toxd</fullName>
    </submittedName>
</protein>
<keyword evidence="3" id="KW-1185">Reference proteome</keyword>
<proteinExistence type="predicted"/>
<dbReference type="RefSeq" id="XP_017992383.1">
    <property type="nucleotide sequence ID" value="XM_018135668.1"/>
</dbReference>
<dbReference type="InterPro" id="IPR020843">
    <property type="entry name" value="ER"/>
</dbReference>
<evidence type="ECO:0000259" key="1">
    <source>
        <dbReference type="SMART" id="SM00829"/>
    </source>
</evidence>
<dbReference type="PANTHER" id="PTHR45348">
    <property type="entry name" value="HYPOTHETICAL OXIDOREDUCTASE (EUROFUNG)"/>
    <property type="match status" value="1"/>
</dbReference>
<evidence type="ECO:0000313" key="2">
    <source>
        <dbReference type="EMBL" id="KOS14751.1"/>
    </source>
</evidence>
<dbReference type="SUPFAM" id="SSF50129">
    <property type="entry name" value="GroES-like"/>
    <property type="match status" value="1"/>
</dbReference>
<dbReference type="Gene3D" id="3.90.180.10">
    <property type="entry name" value="Medium-chain alcohol dehydrogenases, catalytic domain"/>
    <property type="match status" value="1"/>
</dbReference>
<dbReference type="EMBL" id="LGAV01000003">
    <property type="protein sequence ID" value="KOS14751.1"/>
    <property type="molecule type" value="Genomic_DNA"/>
</dbReference>
<dbReference type="SMART" id="SM00829">
    <property type="entry name" value="PKS_ER"/>
    <property type="match status" value="1"/>
</dbReference>
<dbReference type="InterPro" id="IPR036291">
    <property type="entry name" value="NAD(P)-bd_dom_sf"/>
</dbReference>
<dbReference type="CDD" id="cd08249">
    <property type="entry name" value="enoyl_reductase_like"/>
    <property type="match status" value="1"/>
</dbReference>
<dbReference type="GO" id="GO:0016651">
    <property type="term" value="F:oxidoreductase activity, acting on NAD(P)H"/>
    <property type="evidence" value="ECO:0007669"/>
    <property type="project" value="InterPro"/>
</dbReference>
<dbReference type="SUPFAM" id="SSF51735">
    <property type="entry name" value="NAD(P)-binding Rossmann-fold domains"/>
    <property type="match status" value="1"/>
</dbReference>
<dbReference type="InterPro" id="IPR013154">
    <property type="entry name" value="ADH-like_N"/>
</dbReference>
<dbReference type="STRING" id="77020.A0A0M8MW56"/>
<organism evidence="2 3">
    <name type="scientific">Malassezia pachydermatis</name>
    <dbReference type="NCBI Taxonomy" id="77020"/>
    <lineage>
        <taxon>Eukaryota</taxon>
        <taxon>Fungi</taxon>
        <taxon>Dikarya</taxon>
        <taxon>Basidiomycota</taxon>
        <taxon>Ustilaginomycotina</taxon>
        <taxon>Malasseziomycetes</taxon>
        <taxon>Malasseziales</taxon>
        <taxon>Malasseziaceae</taxon>
        <taxon>Malassezia</taxon>
    </lineage>
</organism>
<feature type="domain" description="Enoyl reductase (ER)" evidence="1">
    <location>
        <begin position="9"/>
        <end position="356"/>
    </location>
</feature>
<dbReference type="PANTHER" id="PTHR45348:SF2">
    <property type="entry name" value="ZINC-TYPE ALCOHOL DEHYDROGENASE-LIKE PROTEIN C2E1P3.01"/>
    <property type="match status" value="1"/>
</dbReference>
<dbReference type="GeneID" id="28727543"/>
<dbReference type="VEuPathDB" id="FungiDB:Malapachy_1158"/>
<dbReference type="InterPro" id="IPR011032">
    <property type="entry name" value="GroES-like_sf"/>
</dbReference>
<evidence type="ECO:0000313" key="3">
    <source>
        <dbReference type="Proteomes" id="UP000037751"/>
    </source>
</evidence>
<accession>A0A0M8MW56</accession>
<reference evidence="2 3" key="1">
    <citation type="submission" date="2015-07" db="EMBL/GenBank/DDBJ databases">
        <title>Draft Genome Sequence of Malassezia furfur CBS1878 and Malassezia pachydermatis CBS1879.</title>
        <authorList>
            <person name="Triana S."/>
            <person name="Ohm R."/>
            <person name="Gonzalez A."/>
            <person name="DeCock H."/>
            <person name="Restrepo S."/>
            <person name="Celis A."/>
        </authorList>
    </citation>
    <scope>NUCLEOTIDE SEQUENCE [LARGE SCALE GENOMIC DNA]</scope>
    <source>
        <strain evidence="2 3">CBS 1879</strain>
    </source>
</reference>
<dbReference type="OrthoDB" id="10257049at2759"/>
<dbReference type="Pfam" id="PF08240">
    <property type="entry name" value="ADH_N"/>
    <property type="match status" value="1"/>
</dbReference>
<dbReference type="Proteomes" id="UP000037751">
    <property type="component" value="Unassembled WGS sequence"/>
</dbReference>
<dbReference type="InterPro" id="IPR047122">
    <property type="entry name" value="Trans-enoyl_RdTase-like"/>
</dbReference>
<comment type="caution">
    <text evidence="2">The sequence shown here is derived from an EMBL/GenBank/DDBJ whole genome shotgun (WGS) entry which is preliminary data.</text>
</comment>
<sequence length="376" mass="40261">MQCLVAGPAPVDTCTRAQLRTDQPIPTPGPGEVVVQVAYASHNPPDAYPFIPQSLALQYCKPDSHLGCDFSGIVTAVGTPGRCAMPPVGAKVYGWVPGNMGQWGAFAEYIVADAALVFKVPEDVAMNEAAALSFSFSTAVHALGSCMHLDIEPSSHTAQEPVLVWGGGTACGFYATQILKIAGYTVISVGGQAKAGADTILSRHDVPAAIRTICQQWPQLRFAIDCFGSQETGEACQRALGEAGGLVHTLLPVKVLPELEGKVTTQFELVHAMFGRPLDVFKLLDTYPSDEILVRDYNLALRWGAYDQGWLYRLLSEHKLQLLPVTMWPPSDAPQDRGLVGVQNALESFTAHTIGVKAGVVPFPTGKVVHQIQTLS</sequence>
<dbReference type="AlphaFoldDB" id="A0A0M8MW56"/>
<dbReference type="Gene3D" id="3.40.50.720">
    <property type="entry name" value="NAD(P)-binding Rossmann-like Domain"/>
    <property type="match status" value="1"/>
</dbReference>